<dbReference type="EMBL" id="JACHBQ010000001">
    <property type="protein sequence ID" value="MBB5642844.1"/>
    <property type="molecule type" value="Genomic_DNA"/>
</dbReference>
<comment type="caution">
    <text evidence="2">The sequence shown here is derived from an EMBL/GenBank/DDBJ whole genome shotgun (WGS) entry which is preliminary data.</text>
</comment>
<dbReference type="PANTHER" id="PTHR12147">
    <property type="entry name" value="METALLOPEPTIDASE M28 FAMILY MEMBER"/>
    <property type="match status" value="1"/>
</dbReference>
<dbReference type="Proteomes" id="UP000561726">
    <property type="component" value="Unassembled WGS sequence"/>
</dbReference>
<dbReference type="InterPro" id="IPR045175">
    <property type="entry name" value="M28_fam"/>
</dbReference>
<protein>
    <recommendedName>
        <fullName evidence="1">Peptidase M28 domain-containing protein</fullName>
    </recommendedName>
</protein>
<feature type="domain" description="Peptidase M28" evidence="1">
    <location>
        <begin position="205"/>
        <end position="398"/>
    </location>
</feature>
<dbReference type="RefSeq" id="WP_052542534.1">
    <property type="nucleotide sequence ID" value="NZ_JACHBQ010000001.1"/>
</dbReference>
<organism evidence="2 3">
    <name type="scientific">Cryobacterium roopkundense</name>
    <dbReference type="NCBI Taxonomy" id="1001240"/>
    <lineage>
        <taxon>Bacteria</taxon>
        <taxon>Bacillati</taxon>
        <taxon>Actinomycetota</taxon>
        <taxon>Actinomycetes</taxon>
        <taxon>Micrococcales</taxon>
        <taxon>Microbacteriaceae</taxon>
        <taxon>Cryobacterium</taxon>
    </lineage>
</organism>
<dbReference type="GO" id="GO:0008235">
    <property type="term" value="F:metalloexopeptidase activity"/>
    <property type="evidence" value="ECO:0007669"/>
    <property type="project" value="InterPro"/>
</dbReference>
<reference evidence="2 3" key="1">
    <citation type="submission" date="2020-08" db="EMBL/GenBank/DDBJ databases">
        <title>Sequencing the genomes of 1000 actinobacteria strains.</title>
        <authorList>
            <person name="Klenk H.-P."/>
        </authorList>
    </citation>
    <scope>NUCLEOTIDE SEQUENCE [LARGE SCALE GENOMIC DNA]</scope>
    <source>
        <strain evidence="2 3">DSM 21065</strain>
    </source>
</reference>
<dbReference type="Pfam" id="PF04389">
    <property type="entry name" value="Peptidase_M28"/>
    <property type="match status" value="1"/>
</dbReference>
<name>A0A7W8ZZ13_9MICO</name>
<dbReference type="GO" id="GO:0006508">
    <property type="term" value="P:proteolysis"/>
    <property type="evidence" value="ECO:0007669"/>
    <property type="project" value="InterPro"/>
</dbReference>
<dbReference type="PANTHER" id="PTHR12147:SF26">
    <property type="entry name" value="PEPTIDASE M28 DOMAIN-CONTAINING PROTEIN"/>
    <property type="match status" value="1"/>
</dbReference>
<sequence length="430" mass="45807">MYTYAIVPASVDPAAGRSARREPELKWSRFGDHVIYWTTGVPDSAAARRVSTLGTVTQSSRGLPFLVVQSGNAFREAFPHVPVILDKGRHLAVELNDAAIASLSAANMAEFGFSPLPQNSAVVMEAPRAGRRLRAVDPALTVLADQVSATHLRQSLVALTGFGTRHSVSESYKRAVEWAEDSLRALGYSVTRATISVGSGTSFSVIADKPGTIADPRLVMVTAHLDSINHVDGPLAPAPGADDDGSGCAGVLEIARILASRADDHDLRLVLFGGEEQGLFGSEQYVATLSEQDRDRLTAVVQMDMVATLNSVERGVLLEGAPVSQSLIDQLAASAQDYTSLHVDVSLHPFASDHVPFINAGLPAVLTIEGADSANDNVHSSRDTLDTIDYPLACEIVKMNLVTAAQLLGTRTSIDDLERWRQSTSTADSD</sequence>
<dbReference type="AlphaFoldDB" id="A0A7W8ZZ13"/>
<evidence type="ECO:0000259" key="1">
    <source>
        <dbReference type="Pfam" id="PF04389"/>
    </source>
</evidence>
<dbReference type="SUPFAM" id="SSF53187">
    <property type="entry name" value="Zn-dependent exopeptidases"/>
    <property type="match status" value="1"/>
</dbReference>
<dbReference type="Gene3D" id="3.40.630.10">
    <property type="entry name" value="Zn peptidases"/>
    <property type="match status" value="1"/>
</dbReference>
<dbReference type="InterPro" id="IPR007484">
    <property type="entry name" value="Peptidase_M28"/>
</dbReference>
<gene>
    <name evidence="2" type="ORF">BJ997_003392</name>
</gene>
<proteinExistence type="predicted"/>
<dbReference type="OrthoDB" id="345880at2"/>
<accession>A0A7W8ZZ13</accession>
<evidence type="ECO:0000313" key="2">
    <source>
        <dbReference type="EMBL" id="MBB5642844.1"/>
    </source>
</evidence>
<evidence type="ECO:0000313" key="3">
    <source>
        <dbReference type="Proteomes" id="UP000561726"/>
    </source>
</evidence>